<gene>
    <name evidence="1" type="ORF">JMUB5056_0981</name>
</gene>
<dbReference type="EMBL" id="AP019846">
    <property type="protein sequence ID" value="BBM59397.1"/>
    <property type="molecule type" value="Genomic_DNA"/>
</dbReference>
<organism evidence="1 2">
    <name type="scientific">Leptotrichia hongkongensis</name>
    <dbReference type="NCBI Taxonomy" id="554406"/>
    <lineage>
        <taxon>Bacteria</taxon>
        <taxon>Fusobacteriati</taxon>
        <taxon>Fusobacteriota</taxon>
        <taxon>Fusobacteriia</taxon>
        <taxon>Fusobacteriales</taxon>
        <taxon>Leptotrichiaceae</taxon>
        <taxon>Leptotrichia</taxon>
    </lineage>
</organism>
<dbReference type="PROSITE" id="PS51257">
    <property type="entry name" value="PROKAR_LIPOPROTEIN"/>
    <property type="match status" value="1"/>
</dbReference>
<evidence type="ECO:0000313" key="1">
    <source>
        <dbReference type="EMBL" id="BBM59397.1"/>
    </source>
</evidence>
<dbReference type="RefSeq" id="WP_147005471.1">
    <property type="nucleotide sequence ID" value="NZ_AP019846.1"/>
</dbReference>
<accession>A0A510L6Z3</accession>
<sequence length="91" mass="10472">MKKTFIIGILLLSIFSCEKNKENKDNGDLIAKDSEKASDMTVEEEMKLMEDHIVEVSKKYGITADEVKKKLEEVGKYLDEDVVPDKEYKNQ</sequence>
<evidence type="ECO:0000313" key="2">
    <source>
        <dbReference type="Proteomes" id="UP000321561"/>
    </source>
</evidence>
<proteinExistence type="predicted"/>
<dbReference type="Proteomes" id="UP000321561">
    <property type="component" value="Chromosome"/>
</dbReference>
<dbReference type="OrthoDB" id="9910098at2"/>
<reference evidence="1 2" key="1">
    <citation type="submission" date="2019-07" db="EMBL/GenBank/DDBJ databases">
        <title>Complete Genome Sequence of Leptotrichia hongkongensis Strain JMUB5056.</title>
        <authorList>
            <person name="Watanabe S."/>
            <person name="Cui L."/>
        </authorList>
    </citation>
    <scope>NUCLEOTIDE SEQUENCE [LARGE SCALE GENOMIC DNA]</scope>
    <source>
        <strain evidence="1 2">JMUB5056</strain>
    </source>
</reference>
<dbReference type="KEGG" id="lhg:JMUB5056_0981"/>
<dbReference type="AlphaFoldDB" id="A0A510L6Z3"/>
<name>A0A510L6Z3_9FUSO</name>
<protein>
    <submittedName>
        <fullName evidence="1">Uncharacterized protein</fullName>
    </submittedName>
</protein>